<accession>A0ABR2DHC2</accession>
<proteinExistence type="predicted"/>
<dbReference type="Proteomes" id="UP001472677">
    <property type="component" value="Unassembled WGS sequence"/>
</dbReference>
<gene>
    <name evidence="1" type="ORF">V6N12_034499</name>
</gene>
<protein>
    <submittedName>
        <fullName evidence="1">Uncharacterized protein</fullName>
    </submittedName>
</protein>
<evidence type="ECO:0000313" key="1">
    <source>
        <dbReference type="EMBL" id="KAK8538791.1"/>
    </source>
</evidence>
<sequence>MRLKPKEIPKKSKDLLKVASSVEDVDSKDQESHVKVSNSGFELVIRESVNDGKTIQATCDNNGASRN</sequence>
<reference evidence="1 2" key="1">
    <citation type="journal article" date="2024" name="G3 (Bethesda)">
        <title>Genome assembly of Hibiscus sabdariffa L. provides insights into metabolisms of medicinal natural products.</title>
        <authorList>
            <person name="Kim T."/>
        </authorList>
    </citation>
    <scope>NUCLEOTIDE SEQUENCE [LARGE SCALE GENOMIC DNA]</scope>
    <source>
        <strain evidence="1">TK-2024</strain>
        <tissue evidence="1">Old leaves</tissue>
    </source>
</reference>
<keyword evidence="2" id="KW-1185">Reference proteome</keyword>
<organism evidence="1 2">
    <name type="scientific">Hibiscus sabdariffa</name>
    <name type="common">roselle</name>
    <dbReference type="NCBI Taxonomy" id="183260"/>
    <lineage>
        <taxon>Eukaryota</taxon>
        <taxon>Viridiplantae</taxon>
        <taxon>Streptophyta</taxon>
        <taxon>Embryophyta</taxon>
        <taxon>Tracheophyta</taxon>
        <taxon>Spermatophyta</taxon>
        <taxon>Magnoliopsida</taxon>
        <taxon>eudicotyledons</taxon>
        <taxon>Gunneridae</taxon>
        <taxon>Pentapetalae</taxon>
        <taxon>rosids</taxon>
        <taxon>malvids</taxon>
        <taxon>Malvales</taxon>
        <taxon>Malvaceae</taxon>
        <taxon>Malvoideae</taxon>
        <taxon>Hibiscus</taxon>
    </lineage>
</organism>
<dbReference type="EMBL" id="JBBPBM010000027">
    <property type="protein sequence ID" value="KAK8538791.1"/>
    <property type="molecule type" value="Genomic_DNA"/>
</dbReference>
<comment type="caution">
    <text evidence="1">The sequence shown here is derived from an EMBL/GenBank/DDBJ whole genome shotgun (WGS) entry which is preliminary data.</text>
</comment>
<name>A0ABR2DHC2_9ROSI</name>
<evidence type="ECO:0000313" key="2">
    <source>
        <dbReference type="Proteomes" id="UP001472677"/>
    </source>
</evidence>